<evidence type="ECO:0000313" key="5">
    <source>
        <dbReference type="Proteomes" id="UP000447545"/>
    </source>
</evidence>
<evidence type="ECO:0000256" key="2">
    <source>
        <dbReference type="SAM" id="Phobius"/>
    </source>
</evidence>
<comment type="similarity">
    <text evidence="1">Belongs to the bacterial sugar transferase family.</text>
</comment>
<dbReference type="Proteomes" id="UP000447545">
    <property type="component" value="Unassembled WGS sequence"/>
</dbReference>
<comment type="caution">
    <text evidence="4">The sequence shown here is derived from an EMBL/GenBank/DDBJ whole genome shotgun (WGS) entry which is preliminary data.</text>
</comment>
<proteinExistence type="inferred from homology"/>
<accession>A0A7K1G8V8</accession>
<dbReference type="GO" id="GO:0016780">
    <property type="term" value="F:phosphotransferase activity, for other substituted phosphate groups"/>
    <property type="evidence" value="ECO:0007669"/>
    <property type="project" value="TreeGrafter"/>
</dbReference>
<keyword evidence="2" id="KW-1133">Transmembrane helix</keyword>
<gene>
    <name evidence="4" type="ORF">F1003_01450</name>
</gene>
<feature type="transmembrane region" description="Helical" evidence="2">
    <location>
        <begin position="12"/>
        <end position="39"/>
    </location>
</feature>
<evidence type="ECO:0000256" key="1">
    <source>
        <dbReference type="ARBA" id="ARBA00006464"/>
    </source>
</evidence>
<dbReference type="Pfam" id="PF02397">
    <property type="entry name" value="Bac_transf"/>
    <property type="match status" value="1"/>
</dbReference>
<evidence type="ECO:0000259" key="3">
    <source>
        <dbReference type="Pfam" id="PF02397"/>
    </source>
</evidence>
<protein>
    <submittedName>
        <fullName evidence="4">Lipid carrier--UDP-N-acetylgalactosaminyltransferase</fullName>
    </submittedName>
</protein>
<dbReference type="InterPro" id="IPR003362">
    <property type="entry name" value="Bact_transf"/>
</dbReference>
<keyword evidence="2" id="KW-0472">Membrane</keyword>
<feature type="domain" description="Bacterial sugar transferase" evidence="3">
    <location>
        <begin position="10"/>
        <end position="184"/>
    </location>
</feature>
<dbReference type="AlphaFoldDB" id="A0A7K1G8V8"/>
<dbReference type="PANTHER" id="PTHR30576">
    <property type="entry name" value="COLANIC BIOSYNTHESIS UDP-GLUCOSE LIPID CARRIER TRANSFERASE"/>
    <property type="match status" value="1"/>
</dbReference>
<dbReference type="PANTHER" id="PTHR30576:SF8">
    <property type="entry name" value="UNDECAPRENYL-PHOSPHATE GALACTOSE PHOSPHOTRANSFERASE"/>
    <property type="match status" value="1"/>
</dbReference>
<organism evidence="4 5">
    <name type="scientific">Winogradskyella ouciana</name>
    <dbReference type="NCBI Taxonomy" id="2608631"/>
    <lineage>
        <taxon>Bacteria</taxon>
        <taxon>Pseudomonadati</taxon>
        <taxon>Bacteroidota</taxon>
        <taxon>Flavobacteriia</taxon>
        <taxon>Flavobacteriales</taxon>
        <taxon>Flavobacteriaceae</taxon>
        <taxon>Winogradskyella</taxon>
    </lineage>
</organism>
<keyword evidence="2" id="KW-0812">Transmembrane</keyword>
<name>A0A7K1G8V8_9FLAO</name>
<sequence length="210" mass="23896">MKKIYRLFIKRIADFIACLIGLILISPLLITLVVILAIVNNGKPFFYQPRAGINGKPFTIIKLKTMTDAVDSEGNLLPAVERVTKIGNFCRKYSLDEIPQLINVIKGDMSLIGPRPLLILYLDLYNEEQAKRQDVLPGITGWAQVNGRNAISWEQKFDFDVYYVENQSFLLDLKILFKTIDKVINRKDINNSDEVDMPRFTGTKSEPSQA</sequence>
<reference evidence="4 5" key="1">
    <citation type="submission" date="2019-11" db="EMBL/GenBank/DDBJ databases">
        <title>Winogradskyella ouciana sp. nov., isolated from the hadal seawater of the Mariana Trench.</title>
        <authorList>
            <person name="Liu R."/>
        </authorList>
    </citation>
    <scope>NUCLEOTIDE SEQUENCE [LARGE SCALE GENOMIC DNA]</scope>
    <source>
        <strain evidence="4 5">ZXX205</strain>
    </source>
</reference>
<keyword evidence="5" id="KW-1185">Reference proteome</keyword>
<dbReference type="EMBL" id="WJYA01000002">
    <property type="protein sequence ID" value="MTE25581.1"/>
    <property type="molecule type" value="Genomic_DNA"/>
</dbReference>
<keyword evidence="4" id="KW-0808">Transferase</keyword>
<evidence type="ECO:0000313" key="4">
    <source>
        <dbReference type="EMBL" id="MTE25581.1"/>
    </source>
</evidence>